<keyword evidence="4" id="KW-0813">Transport</keyword>
<evidence type="ECO:0000256" key="6">
    <source>
        <dbReference type="SAM" id="Phobius"/>
    </source>
</evidence>
<feature type="transmembrane region" description="Helical" evidence="6">
    <location>
        <begin position="391"/>
        <end position="409"/>
    </location>
</feature>
<feature type="transmembrane region" description="Helical" evidence="6">
    <location>
        <begin position="111"/>
        <end position="133"/>
    </location>
</feature>
<evidence type="ECO:0000256" key="2">
    <source>
        <dbReference type="ARBA" id="ARBA00010199"/>
    </source>
</evidence>
<dbReference type="InterPro" id="IPR050222">
    <property type="entry name" value="MATE_MdtK"/>
</dbReference>
<evidence type="ECO:0000256" key="4">
    <source>
        <dbReference type="ARBA" id="ARBA00022448"/>
    </source>
</evidence>
<feature type="transmembrane region" description="Helical" evidence="6">
    <location>
        <begin position="296"/>
        <end position="327"/>
    </location>
</feature>
<dbReference type="GO" id="GO:0005886">
    <property type="term" value="C:plasma membrane"/>
    <property type="evidence" value="ECO:0007669"/>
    <property type="project" value="TreeGrafter"/>
</dbReference>
<keyword evidence="6" id="KW-0472">Membrane</keyword>
<dbReference type="EMBL" id="LR214951">
    <property type="protein sequence ID" value="VEU59583.1"/>
    <property type="molecule type" value="Genomic_DNA"/>
</dbReference>
<feature type="transmembrane region" description="Helical" evidence="6">
    <location>
        <begin position="183"/>
        <end position="205"/>
    </location>
</feature>
<feature type="transmembrane region" description="Helical" evidence="6">
    <location>
        <begin position="256"/>
        <end position="276"/>
    </location>
</feature>
<evidence type="ECO:0000313" key="7">
    <source>
        <dbReference type="EMBL" id="VEU59583.1"/>
    </source>
</evidence>
<dbReference type="Proteomes" id="UP000289440">
    <property type="component" value="Chromosome"/>
</dbReference>
<feature type="transmembrane region" description="Helical" evidence="6">
    <location>
        <begin position="457"/>
        <end position="478"/>
    </location>
</feature>
<keyword evidence="8" id="KW-1185">Reference proteome</keyword>
<comment type="function">
    <text evidence="1">Multidrug efflux pump.</text>
</comment>
<dbReference type="OrthoDB" id="393879at2"/>
<feature type="transmembrane region" description="Helical" evidence="6">
    <location>
        <begin position="211"/>
        <end position="235"/>
    </location>
</feature>
<feature type="transmembrane region" description="Helical" evidence="6">
    <location>
        <begin position="348"/>
        <end position="371"/>
    </location>
</feature>
<evidence type="ECO:0000256" key="3">
    <source>
        <dbReference type="ARBA" id="ARBA00020268"/>
    </source>
</evidence>
<dbReference type="GO" id="GO:0042910">
    <property type="term" value="F:xenobiotic transmembrane transporter activity"/>
    <property type="evidence" value="ECO:0007669"/>
    <property type="project" value="InterPro"/>
</dbReference>
<dbReference type="AlphaFoldDB" id="A0A449A601"/>
<reference evidence="7 8" key="1">
    <citation type="submission" date="2019-01" db="EMBL/GenBank/DDBJ databases">
        <authorList>
            <consortium name="Pathogen Informatics"/>
        </authorList>
    </citation>
    <scope>NUCLEOTIDE SEQUENCE [LARGE SCALE GENOMIC DNA]</scope>
    <source>
        <strain evidence="7 8">NCTC10166</strain>
    </source>
</reference>
<organism evidence="7 8">
    <name type="scientific">Mesomycoplasma neurolyticum</name>
    <dbReference type="NCBI Taxonomy" id="2120"/>
    <lineage>
        <taxon>Bacteria</taxon>
        <taxon>Bacillati</taxon>
        <taxon>Mycoplasmatota</taxon>
        <taxon>Mycoplasmoidales</taxon>
        <taxon>Metamycoplasmataceae</taxon>
        <taxon>Mesomycoplasma</taxon>
    </lineage>
</organism>
<keyword evidence="6" id="KW-1133">Transmembrane helix</keyword>
<sequence length="500" mass="57258">MLKYLSMNFLKQSWLFIASHFPENRAKWKLYLTYSLPIILTGVFFSLNNFVDNFMVTNIEKGVASLSYANAWTGIINAIIAGIMIITSVFIGQYYGTYNYWRIRQVTRIRVILLLVFTSIFAILSWSIPRNMIQIFYANSNPDSQTLQQSIDYLQLIVITWIIYIWTAPMSSLLTETGHGREAFISSIGSLLLNITLNILFIYILKMGVKGAAYASIVARIFGIFGDTIFVYLKIKKCFITPWSIFRVTKEIWKKILIRLHSAAILSTNIILIIFRDRFYNLMYPEGSIGNYEWKIGAASILGLTTAISSVFLQIGSILGSNVAIFVSTHLGKKEFEIAKKQANELKGFHFSLALFLGIVLALVALCIPHISYFADKIPLEGKKTYLFELQQTILVIAFFNPIWVWYLTSARLISSGGRTNIVPIIDLILELLSIAWIATMTYAIQPKNLGWSLFQAYWVFFTIDILKFCVYEITYLITDWARNIDDVNHRTKLWDKNVS</sequence>
<dbReference type="PANTHER" id="PTHR43298">
    <property type="entry name" value="MULTIDRUG RESISTANCE PROTEIN NORM-RELATED"/>
    <property type="match status" value="1"/>
</dbReference>
<feature type="transmembrane region" description="Helical" evidence="6">
    <location>
        <begin position="31"/>
        <end position="51"/>
    </location>
</feature>
<feature type="transmembrane region" description="Helical" evidence="6">
    <location>
        <begin position="421"/>
        <end position="445"/>
    </location>
</feature>
<feature type="transmembrane region" description="Helical" evidence="6">
    <location>
        <begin position="153"/>
        <end position="171"/>
    </location>
</feature>
<accession>A0A449A601</accession>
<comment type="similarity">
    <text evidence="2">Belongs to the multi antimicrobial extrusion (MATE) (TC 2.A.66.1) family.</text>
</comment>
<evidence type="ECO:0000313" key="8">
    <source>
        <dbReference type="Proteomes" id="UP000289440"/>
    </source>
</evidence>
<name>A0A449A601_9BACT</name>
<feature type="transmembrane region" description="Helical" evidence="6">
    <location>
        <begin position="71"/>
        <end position="91"/>
    </location>
</feature>
<dbReference type="Pfam" id="PF01554">
    <property type="entry name" value="MatE"/>
    <property type="match status" value="1"/>
</dbReference>
<protein>
    <recommendedName>
        <fullName evidence="3">Probable multidrug resistance protein NorM</fullName>
    </recommendedName>
    <alternativeName>
        <fullName evidence="5">Multidrug-efflux transporter</fullName>
    </alternativeName>
</protein>
<dbReference type="KEGG" id="mnu:NCTC10166_00562"/>
<evidence type="ECO:0000256" key="5">
    <source>
        <dbReference type="ARBA" id="ARBA00031636"/>
    </source>
</evidence>
<evidence type="ECO:0000256" key="1">
    <source>
        <dbReference type="ARBA" id="ARBA00003408"/>
    </source>
</evidence>
<gene>
    <name evidence="7" type="ORF">NCTC10166_00562</name>
</gene>
<dbReference type="PANTHER" id="PTHR43298:SF2">
    <property type="entry name" value="FMN_FAD EXPORTER YEEO-RELATED"/>
    <property type="match status" value="1"/>
</dbReference>
<proteinExistence type="inferred from homology"/>
<keyword evidence="6" id="KW-0812">Transmembrane</keyword>
<dbReference type="InterPro" id="IPR002528">
    <property type="entry name" value="MATE_fam"/>
</dbReference>
<dbReference type="GO" id="GO:0015297">
    <property type="term" value="F:antiporter activity"/>
    <property type="evidence" value="ECO:0007669"/>
    <property type="project" value="InterPro"/>
</dbReference>